<feature type="compositionally biased region" description="Basic and acidic residues" evidence="1">
    <location>
        <begin position="93"/>
        <end position="102"/>
    </location>
</feature>
<feature type="compositionally biased region" description="Low complexity" evidence="1">
    <location>
        <begin position="117"/>
        <end position="137"/>
    </location>
</feature>
<protein>
    <submittedName>
        <fullName evidence="3">Uncharacterized protein LOC113218113</fullName>
    </submittedName>
</protein>
<dbReference type="AlphaFoldDB" id="A0A9C6X7W0"/>
<evidence type="ECO:0000313" key="3">
    <source>
        <dbReference type="RefSeq" id="XP_052130717.1"/>
    </source>
</evidence>
<feature type="compositionally biased region" description="Polar residues" evidence="1">
    <location>
        <begin position="331"/>
        <end position="350"/>
    </location>
</feature>
<dbReference type="GeneID" id="113218113"/>
<feature type="compositionally biased region" description="Acidic residues" evidence="1">
    <location>
        <begin position="826"/>
        <end position="835"/>
    </location>
</feature>
<keyword evidence="2" id="KW-1185">Reference proteome</keyword>
<accession>A0A9C6X7W0</accession>
<feature type="compositionally biased region" description="Basic and acidic residues" evidence="1">
    <location>
        <begin position="400"/>
        <end position="416"/>
    </location>
</feature>
<feature type="region of interest" description="Disordered" evidence="1">
    <location>
        <begin position="448"/>
        <end position="606"/>
    </location>
</feature>
<feature type="region of interest" description="Disordered" evidence="1">
    <location>
        <begin position="645"/>
        <end position="770"/>
    </location>
</feature>
<dbReference type="KEGG" id="foc:113218113"/>
<name>A0A9C6X7W0_FRAOC</name>
<gene>
    <name evidence="3" type="primary">LOC113218113</name>
</gene>
<feature type="region of interest" description="Disordered" evidence="1">
    <location>
        <begin position="809"/>
        <end position="872"/>
    </location>
</feature>
<evidence type="ECO:0000256" key="1">
    <source>
        <dbReference type="SAM" id="MobiDB-lite"/>
    </source>
</evidence>
<sequence length="872" mass="93449">MKAKATDEDGGVETVVGVRPALKSFLHQVISDQQECNKGGLGPGLGPLGLNGKRTVSALSRLIELPNLDAKKEPPSPPAKPKNNVNNNNKNVRGHERLERKAAVLLPDKPAVQAVEPAPSSKPASATAVATAAAATPNGAGQRTKTVTDDWWRERASRPGATAVASSLRREALSRKSSDADGRRGASPARKPSFKVAAHRTKSRTHTPAVTAAVKVTIPSTRSSRVQALATKFNSMEETTPPTSPTSPSPAPDIKIIVGNRAGVLKSVSPAIMDEVKALSDKIHHLQDLQDKQSKVALVRKRPSFAKSRVAANGNKVKAAVKIFEHGPGETATQTTKSRPTTQDGATQTPPAVDPPATNGLTLGAGAAEETAISDVPKKEETSRRKPQRPVSPVSPGARRVREETLADKALADKARRSYNHKVMLKTSKSVLSENSSKRLVVVNFDDDDIDAIPPLPSTPPPDQRPATTSSSTPVRDILARAVSPVPLPVAPEVTAPKLPPPGEIADEKEPPVAPALPERNTLAEEDDEEAMNAKIQANRSFLWRPAPPVPQQSKRKDTDDGPSFRAVPALIEPDVEVSLAGRDDNPEVDDDPQELYDDVVSPTDENIYDDIGVDVKKRDEQPQQEMYETCGGGNYDDCEGEGYQFVDSAGQQGPASAAVQAQASPQRVATTLEEEDETEDNIYDDVLSERRPPSPPAPAEADDAVSTSGVYEAIYLVRPKGQRGPPPSRRLPLLPPGVPGRGLGVGRHGSSCSSSSSSRSSSAGNASSYCGKINSIYGESLTDEQAMAVAAVLELPFEPGAVQAARVPLSETSDEWVDLDNTPTDQEDQDDEETIVVFRDQPRRRRATSWSRKVRTQRTRSPRRRGKEQSR</sequence>
<feature type="compositionally biased region" description="Low complexity" evidence="1">
    <location>
        <begin position="650"/>
        <end position="672"/>
    </location>
</feature>
<feature type="compositionally biased region" description="Low complexity" evidence="1">
    <location>
        <begin position="81"/>
        <end position="91"/>
    </location>
</feature>
<organism evidence="2 3">
    <name type="scientific">Frankliniella occidentalis</name>
    <name type="common">Western flower thrips</name>
    <name type="synonym">Euthrips occidentalis</name>
    <dbReference type="NCBI Taxonomy" id="133901"/>
    <lineage>
        <taxon>Eukaryota</taxon>
        <taxon>Metazoa</taxon>
        <taxon>Ecdysozoa</taxon>
        <taxon>Arthropoda</taxon>
        <taxon>Hexapoda</taxon>
        <taxon>Insecta</taxon>
        <taxon>Pterygota</taxon>
        <taxon>Neoptera</taxon>
        <taxon>Paraneoptera</taxon>
        <taxon>Thysanoptera</taxon>
        <taxon>Terebrantia</taxon>
        <taxon>Thripoidea</taxon>
        <taxon>Thripidae</taxon>
        <taxon>Frankliniella</taxon>
    </lineage>
</organism>
<feature type="compositionally biased region" description="Pro residues" evidence="1">
    <location>
        <begin position="725"/>
        <end position="739"/>
    </location>
</feature>
<feature type="region of interest" description="Disordered" evidence="1">
    <location>
        <begin position="66"/>
        <end position="102"/>
    </location>
</feature>
<feature type="compositionally biased region" description="Basic residues" evidence="1">
    <location>
        <begin position="843"/>
        <end position="872"/>
    </location>
</feature>
<dbReference type="OrthoDB" id="8197422at2759"/>
<proteinExistence type="predicted"/>
<feature type="region of interest" description="Disordered" evidence="1">
    <location>
        <begin position="114"/>
        <end position="207"/>
    </location>
</feature>
<feature type="compositionally biased region" description="Pro residues" evidence="1">
    <location>
        <begin position="454"/>
        <end position="464"/>
    </location>
</feature>
<reference evidence="3" key="1">
    <citation type="submission" date="2025-08" db="UniProtKB">
        <authorList>
            <consortium name="RefSeq"/>
        </authorList>
    </citation>
    <scope>IDENTIFICATION</scope>
    <source>
        <tissue evidence="3">Whole organism</tissue>
    </source>
</reference>
<evidence type="ECO:0000313" key="2">
    <source>
        <dbReference type="Proteomes" id="UP000504606"/>
    </source>
</evidence>
<feature type="compositionally biased region" description="Low complexity" evidence="1">
    <location>
        <begin position="749"/>
        <end position="769"/>
    </location>
</feature>
<feature type="compositionally biased region" description="Acidic residues" evidence="1">
    <location>
        <begin position="673"/>
        <end position="684"/>
    </location>
</feature>
<feature type="compositionally biased region" description="Low complexity" evidence="1">
    <location>
        <begin position="357"/>
        <end position="371"/>
    </location>
</feature>
<dbReference type="Proteomes" id="UP000504606">
    <property type="component" value="Unplaced"/>
</dbReference>
<feature type="compositionally biased region" description="Basic and acidic residues" evidence="1">
    <location>
        <begin position="168"/>
        <end position="184"/>
    </location>
</feature>
<dbReference type="RefSeq" id="XP_052130717.1">
    <property type="nucleotide sequence ID" value="XM_052274757.1"/>
</dbReference>
<feature type="compositionally biased region" description="Basic and acidic residues" evidence="1">
    <location>
        <begin position="146"/>
        <end position="157"/>
    </location>
</feature>
<feature type="compositionally biased region" description="Acidic residues" evidence="1">
    <location>
        <begin position="587"/>
        <end position="598"/>
    </location>
</feature>
<feature type="region of interest" description="Disordered" evidence="1">
    <location>
        <begin position="324"/>
        <end position="417"/>
    </location>
</feature>